<proteinExistence type="predicted"/>
<reference evidence="2 3" key="1">
    <citation type="journal article" date="2018" name="Sci. Data">
        <title>The draft genome sequence of cork oak.</title>
        <authorList>
            <person name="Ramos A.M."/>
            <person name="Usie A."/>
            <person name="Barbosa P."/>
            <person name="Barros P.M."/>
            <person name="Capote T."/>
            <person name="Chaves I."/>
            <person name="Simoes F."/>
            <person name="Abreu I."/>
            <person name="Carrasquinho I."/>
            <person name="Faro C."/>
            <person name="Guimaraes J.B."/>
            <person name="Mendonca D."/>
            <person name="Nobrega F."/>
            <person name="Rodrigues L."/>
            <person name="Saibo N.J.M."/>
            <person name="Varela M.C."/>
            <person name="Egas C."/>
            <person name="Matos J."/>
            <person name="Miguel C.M."/>
            <person name="Oliveira M.M."/>
            <person name="Ricardo C.P."/>
            <person name="Goncalves S."/>
        </authorList>
    </citation>
    <scope>NUCLEOTIDE SEQUENCE [LARGE SCALE GENOMIC DNA]</scope>
    <source>
        <strain evidence="3">cv. HL8</strain>
    </source>
</reference>
<evidence type="ECO:0000256" key="1">
    <source>
        <dbReference type="SAM" id="Coils"/>
    </source>
</evidence>
<dbReference type="PANTHER" id="PTHR31170:SF9">
    <property type="entry name" value="PROTEIN, PUTATIVE (DUF247)-RELATED"/>
    <property type="match status" value="1"/>
</dbReference>
<dbReference type="Proteomes" id="UP000237347">
    <property type="component" value="Unassembled WGS sequence"/>
</dbReference>
<comment type="caution">
    <text evidence="2">The sequence shown here is derived from an EMBL/GenBank/DDBJ whole genome shotgun (WGS) entry which is preliminary data.</text>
</comment>
<dbReference type="PANTHER" id="PTHR31170">
    <property type="entry name" value="BNAC04G53230D PROTEIN"/>
    <property type="match status" value="1"/>
</dbReference>
<feature type="non-terminal residue" evidence="2">
    <location>
        <position position="1"/>
    </location>
</feature>
<keyword evidence="1" id="KW-0175">Coiled coil</keyword>
<evidence type="ECO:0000313" key="2">
    <source>
        <dbReference type="EMBL" id="KAK7850352.1"/>
    </source>
</evidence>
<dbReference type="Pfam" id="PF03140">
    <property type="entry name" value="DUF247"/>
    <property type="match status" value="2"/>
</dbReference>
<dbReference type="InterPro" id="IPR004158">
    <property type="entry name" value="DUF247_pln"/>
</dbReference>
<sequence length="386" mass="44566">IGSSSNANGSRDLVPDIKAMFESSKHQFSIGGMIIVPDHLCKVDEQAFTPLLISVGPIHCSNAKLQTMKKCKVRFCECLIQRTKIDLKNLVERIRAREKEIRSYYAKSVVSCKSSDDFVTMILVDGMFLLVYVLISYSNLKLAFEFFGEYNIHRLAFRDFNANIEHFTAFKDFNGNIERYKAFKDFYANIEHFTDLVRFFYLIERKDILGRLHGGAKVKKYTATQLHEACVTFKVDGVMEISCITLNDENIRLIRNIIALEQSRYVWHPFVTDFFVMLDFLIDNSKDVDLLCDKGILINYLGDSDVAALVVNSLNTNILWVNGNPKYLQICKDLNSFYNITWHKWKARLWCQYFSTPWRATSTSATIILLLFTAIQTLCSLKSTKW</sequence>
<evidence type="ECO:0000313" key="3">
    <source>
        <dbReference type="Proteomes" id="UP000237347"/>
    </source>
</evidence>
<name>A0AAW0LFI6_QUESU</name>
<organism evidence="2 3">
    <name type="scientific">Quercus suber</name>
    <name type="common">Cork oak</name>
    <dbReference type="NCBI Taxonomy" id="58331"/>
    <lineage>
        <taxon>Eukaryota</taxon>
        <taxon>Viridiplantae</taxon>
        <taxon>Streptophyta</taxon>
        <taxon>Embryophyta</taxon>
        <taxon>Tracheophyta</taxon>
        <taxon>Spermatophyta</taxon>
        <taxon>Magnoliopsida</taxon>
        <taxon>eudicotyledons</taxon>
        <taxon>Gunneridae</taxon>
        <taxon>Pentapetalae</taxon>
        <taxon>rosids</taxon>
        <taxon>fabids</taxon>
        <taxon>Fagales</taxon>
        <taxon>Fagaceae</taxon>
        <taxon>Quercus</taxon>
    </lineage>
</organism>
<dbReference type="AlphaFoldDB" id="A0AAW0LFI6"/>
<feature type="coiled-coil region" evidence="1">
    <location>
        <begin position="80"/>
        <end position="107"/>
    </location>
</feature>
<accession>A0AAW0LFI6</accession>
<keyword evidence="3" id="KW-1185">Reference proteome</keyword>
<protein>
    <submittedName>
        <fullName evidence="2">Upf0481 protein</fullName>
    </submittedName>
</protein>
<dbReference type="EMBL" id="PKMF04000102">
    <property type="protein sequence ID" value="KAK7850352.1"/>
    <property type="molecule type" value="Genomic_DNA"/>
</dbReference>
<gene>
    <name evidence="2" type="ORF">CFP56_001143</name>
</gene>